<keyword evidence="2" id="KW-1133">Transmembrane helix</keyword>
<dbReference type="Pfam" id="PF13717">
    <property type="entry name" value="Zn_ribbon_4"/>
    <property type="match status" value="1"/>
</dbReference>
<dbReference type="Proteomes" id="UP000199585">
    <property type="component" value="Unassembled WGS sequence"/>
</dbReference>
<accession>A0A1H8B1V4</accession>
<dbReference type="NCBIfam" id="TIGR02098">
    <property type="entry name" value="MJ0042_CXXC"/>
    <property type="match status" value="1"/>
</dbReference>
<dbReference type="InterPro" id="IPR011723">
    <property type="entry name" value="Znf/thioredoxin_put"/>
</dbReference>
<proteinExistence type="predicted"/>
<feature type="compositionally biased region" description="Basic and acidic residues" evidence="1">
    <location>
        <begin position="101"/>
        <end position="121"/>
    </location>
</feature>
<keyword evidence="2" id="KW-0472">Membrane</keyword>
<dbReference type="STRING" id="245187.SAMN04488003_104105"/>
<evidence type="ECO:0000313" key="5">
    <source>
        <dbReference type="Proteomes" id="UP000199585"/>
    </source>
</evidence>
<sequence length="272" mass="28788">MRLICPNCGAQYDVADDAIPDEGRDVQCSNCGHTWFESPDAPTGAEDDAQDDTPFAIPQTPPAPDAAPRASVTPPSPTPPQPTAMRQQLDPSIADILREEAAREEAVRRAETRDMPERQDELPLSAPARARRSSPDTGTPPATLSAAPAVTSPAPTPAPTVAAATTAGARREMFPDIEEINSTLRSSADRDSLSLSSGAIAEQDRRSGRIGFFGTLFVFALLVLVYANADTIAEAMPALAGPLDAFATSIDQARIRLDTWVQGLLSETQGTP</sequence>
<feature type="region of interest" description="Disordered" evidence="1">
    <location>
        <begin position="37"/>
        <end position="86"/>
    </location>
</feature>
<dbReference type="RefSeq" id="WP_089899509.1">
    <property type="nucleotide sequence ID" value="NZ_FOCI01000004.1"/>
</dbReference>
<gene>
    <name evidence="4" type="ORF">SAMN04488003_104105</name>
</gene>
<name>A0A1H8B1V4_9RHOB</name>
<feature type="region of interest" description="Disordered" evidence="1">
    <location>
        <begin position="101"/>
        <end position="160"/>
    </location>
</feature>
<reference evidence="4 5" key="1">
    <citation type="submission" date="2016-10" db="EMBL/GenBank/DDBJ databases">
        <authorList>
            <person name="de Groot N.N."/>
        </authorList>
    </citation>
    <scope>NUCLEOTIDE SEQUENCE [LARGE SCALE GENOMIC DNA]</scope>
    <source>
        <strain evidence="4 5">DSM 16213</strain>
    </source>
</reference>
<evidence type="ECO:0000256" key="2">
    <source>
        <dbReference type="SAM" id="Phobius"/>
    </source>
</evidence>
<feature type="compositionally biased region" description="Low complexity" evidence="1">
    <location>
        <begin position="137"/>
        <end position="160"/>
    </location>
</feature>
<evidence type="ECO:0000259" key="3">
    <source>
        <dbReference type="Pfam" id="PF13717"/>
    </source>
</evidence>
<protein>
    <submittedName>
        <fullName evidence="4">MJ0042 family finger-like domain-containing protein</fullName>
    </submittedName>
</protein>
<keyword evidence="2" id="KW-0812">Transmembrane</keyword>
<evidence type="ECO:0000256" key="1">
    <source>
        <dbReference type="SAM" id="MobiDB-lite"/>
    </source>
</evidence>
<dbReference type="EMBL" id="FOCI01000004">
    <property type="protein sequence ID" value="SEM76084.1"/>
    <property type="molecule type" value="Genomic_DNA"/>
</dbReference>
<dbReference type="OrthoDB" id="7159357at2"/>
<feature type="domain" description="Zinc finger/thioredoxin putative" evidence="3">
    <location>
        <begin position="1"/>
        <end position="36"/>
    </location>
</feature>
<organism evidence="4 5">
    <name type="scientific">Loktanella fryxellensis</name>
    <dbReference type="NCBI Taxonomy" id="245187"/>
    <lineage>
        <taxon>Bacteria</taxon>
        <taxon>Pseudomonadati</taxon>
        <taxon>Pseudomonadota</taxon>
        <taxon>Alphaproteobacteria</taxon>
        <taxon>Rhodobacterales</taxon>
        <taxon>Roseobacteraceae</taxon>
        <taxon>Loktanella</taxon>
    </lineage>
</organism>
<feature type="transmembrane region" description="Helical" evidence="2">
    <location>
        <begin position="210"/>
        <end position="229"/>
    </location>
</feature>
<dbReference type="AlphaFoldDB" id="A0A1H8B1V4"/>
<keyword evidence="5" id="KW-1185">Reference proteome</keyword>
<evidence type="ECO:0000313" key="4">
    <source>
        <dbReference type="EMBL" id="SEM76084.1"/>
    </source>
</evidence>